<evidence type="ECO:0000256" key="1">
    <source>
        <dbReference type="ARBA" id="ARBA00022448"/>
    </source>
</evidence>
<evidence type="ECO:0000256" key="6">
    <source>
        <dbReference type="ARBA" id="ARBA00023201"/>
    </source>
</evidence>
<name>A0A9N7YZI7_PLEPL</name>
<evidence type="ECO:0000256" key="3">
    <source>
        <dbReference type="ARBA" id="ARBA00023053"/>
    </source>
</evidence>
<keyword evidence="3" id="KW-0915">Sodium</keyword>
<organism evidence="8 9">
    <name type="scientific">Pleuronectes platessa</name>
    <name type="common">European plaice</name>
    <dbReference type="NCBI Taxonomy" id="8262"/>
    <lineage>
        <taxon>Eukaryota</taxon>
        <taxon>Metazoa</taxon>
        <taxon>Chordata</taxon>
        <taxon>Craniata</taxon>
        <taxon>Vertebrata</taxon>
        <taxon>Euteleostomi</taxon>
        <taxon>Actinopterygii</taxon>
        <taxon>Neopterygii</taxon>
        <taxon>Teleostei</taxon>
        <taxon>Neoteleostei</taxon>
        <taxon>Acanthomorphata</taxon>
        <taxon>Carangaria</taxon>
        <taxon>Pleuronectiformes</taxon>
        <taxon>Pleuronectoidei</taxon>
        <taxon>Pleuronectidae</taxon>
        <taxon>Pleuronectes</taxon>
    </lineage>
</organism>
<keyword evidence="4" id="KW-0406">Ion transport</keyword>
<sequence length="103" mass="11344">MAVNIPGVILMVLFYLLLLGTGIWASFKSKREQKKSGANETEMTLLGNRSINWMVGIFTMTGEDSSAEDNRTGVNLGRILPEQDPAPLGFGLPVFRDLFGLIR</sequence>
<protein>
    <submittedName>
        <fullName evidence="8">Uncharacterized protein</fullName>
    </submittedName>
</protein>
<dbReference type="PANTHER" id="PTHR45897">
    <property type="entry name" value="HIGH-AFFINITY CHOLINE TRANSPORTER 1"/>
    <property type="match status" value="1"/>
</dbReference>
<reference evidence="8" key="1">
    <citation type="submission" date="2020-03" db="EMBL/GenBank/DDBJ databases">
        <authorList>
            <person name="Weist P."/>
        </authorList>
    </citation>
    <scope>NUCLEOTIDE SEQUENCE</scope>
</reference>
<dbReference type="InterPro" id="IPR052244">
    <property type="entry name" value="Choline_transporter"/>
</dbReference>
<evidence type="ECO:0000313" key="8">
    <source>
        <dbReference type="EMBL" id="CAB1445663.1"/>
    </source>
</evidence>
<keyword evidence="1" id="KW-0813">Transport</keyword>
<dbReference type="GO" id="GO:0005307">
    <property type="term" value="F:choline:sodium symporter activity"/>
    <property type="evidence" value="ECO:0007669"/>
    <property type="project" value="TreeGrafter"/>
</dbReference>
<dbReference type="Proteomes" id="UP001153269">
    <property type="component" value="Unassembled WGS sequence"/>
</dbReference>
<keyword evidence="6" id="KW-0739">Sodium transport</keyword>
<dbReference type="GO" id="GO:0008292">
    <property type="term" value="P:acetylcholine biosynthetic process"/>
    <property type="evidence" value="ECO:0007669"/>
    <property type="project" value="TreeGrafter"/>
</dbReference>
<feature type="transmembrane region" description="Helical" evidence="7">
    <location>
        <begin position="6"/>
        <end position="27"/>
    </location>
</feature>
<keyword evidence="7" id="KW-0812">Transmembrane</keyword>
<keyword evidence="7" id="KW-0472">Membrane</keyword>
<keyword evidence="9" id="KW-1185">Reference proteome</keyword>
<keyword evidence="5" id="KW-0325">Glycoprotein</keyword>
<dbReference type="EMBL" id="CADEAL010003737">
    <property type="protein sequence ID" value="CAB1445663.1"/>
    <property type="molecule type" value="Genomic_DNA"/>
</dbReference>
<proteinExistence type="predicted"/>
<comment type="caution">
    <text evidence="8">The sequence shown here is derived from an EMBL/GenBank/DDBJ whole genome shotgun (WGS) entry which is preliminary data.</text>
</comment>
<evidence type="ECO:0000256" key="5">
    <source>
        <dbReference type="ARBA" id="ARBA00023180"/>
    </source>
</evidence>
<keyword evidence="2" id="KW-0769">Symport</keyword>
<evidence type="ECO:0000256" key="4">
    <source>
        <dbReference type="ARBA" id="ARBA00023065"/>
    </source>
</evidence>
<dbReference type="PANTHER" id="PTHR45897:SF5">
    <property type="entry name" value="HIGH AFFINITY CHOLINE TRANSPORTER 1"/>
    <property type="match status" value="1"/>
</dbReference>
<dbReference type="AlphaFoldDB" id="A0A9N7YZI7"/>
<dbReference type="GO" id="GO:0005886">
    <property type="term" value="C:plasma membrane"/>
    <property type="evidence" value="ECO:0007669"/>
    <property type="project" value="TreeGrafter"/>
</dbReference>
<accession>A0A9N7YZI7</accession>
<evidence type="ECO:0000256" key="2">
    <source>
        <dbReference type="ARBA" id="ARBA00022847"/>
    </source>
</evidence>
<gene>
    <name evidence="8" type="ORF">PLEPLA_LOCUS33394</name>
</gene>
<evidence type="ECO:0000313" key="9">
    <source>
        <dbReference type="Proteomes" id="UP001153269"/>
    </source>
</evidence>
<keyword evidence="7" id="KW-1133">Transmembrane helix</keyword>
<evidence type="ECO:0000256" key="7">
    <source>
        <dbReference type="SAM" id="Phobius"/>
    </source>
</evidence>